<evidence type="ECO:0000313" key="3">
    <source>
        <dbReference type="RefSeq" id="XP_022333974.1"/>
    </source>
</evidence>
<reference evidence="3" key="2">
    <citation type="submission" date="2025-08" db="UniProtKB">
        <authorList>
            <consortium name="RefSeq"/>
        </authorList>
    </citation>
    <scope>IDENTIFICATION</scope>
    <source>
        <tissue evidence="3">Whole sample</tissue>
    </source>
</reference>
<organism evidence="2 3">
    <name type="scientific">Crassostrea virginica</name>
    <name type="common">Eastern oyster</name>
    <dbReference type="NCBI Taxonomy" id="6565"/>
    <lineage>
        <taxon>Eukaryota</taxon>
        <taxon>Metazoa</taxon>
        <taxon>Spiralia</taxon>
        <taxon>Lophotrochozoa</taxon>
        <taxon>Mollusca</taxon>
        <taxon>Bivalvia</taxon>
        <taxon>Autobranchia</taxon>
        <taxon>Pteriomorphia</taxon>
        <taxon>Ostreida</taxon>
        <taxon>Ostreoidea</taxon>
        <taxon>Ostreidae</taxon>
        <taxon>Crassostrea</taxon>
    </lineage>
</organism>
<dbReference type="Pfam" id="PF15880">
    <property type="entry name" value="NDUFV3"/>
    <property type="match status" value="1"/>
</dbReference>
<dbReference type="KEGG" id="cvn:111130956"/>
<dbReference type="OrthoDB" id="6161911at2759"/>
<dbReference type="Proteomes" id="UP000694844">
    <property type="component" value="Chromosome 1"/>
</dbReference>
<sequence>MFSLQRQILNKINRPISVNLVQRLSGQAEGGEGQSSSTPPQPPPQSSGSSADSDNTTYKAKEYYGYNLFSFYDIDKDMSKFRNPQPSKYSPLEPAKK</sequence>
<reference evidence="2" key="1">
    <citation type="submission" date="2024-06" db="UniProtKB">
        <authorList>
            <consortium name="RefSeq"/>
        </authorList>
    </citation>
    <scope>NUCLEOTIDE SEQUENCE [LARGE SCALE GENOMIC DNA]</scope>
</reference>
<dbReference type="GO" id="GO:0045271">
    <property type="term" value="C:respiratory chain complex I"/>
    <property type="evidence" value="ECO:0007669"/>
    <property type="project" value="InterPro"/>
</dbReference>
<dbReference type="InterPro" id="IPR026193">
    <property type="entry name" value="NDUFV3"/>
</dbReference>
<dbReference type="GeneID" id="111130956"/>
<evidence type="ECO:0000256" key="1">
    <source>
        <dbReference type="SAM" id="MobiDB-lite"/>
    </source>
</evidence>
<feature type="region of interest" description="Disordered" evidence="1">
    <location>
        <begin position="23"/>
        <end position="56"/>
    </location>
</feature>
<keyword evidence="2" id="KW-1185">Reference proteome</keyword>
<gene>
    <name evidence="3" type="primary">LOC111130956</name>
</gene>
<name>A0A8B8E2N0_CRAVI</name>
<dbReference type="RefSeq" id="XP_022333974.1">
    <property type="nucleotide sequence ID" value="XM_022478266.1"/>
</dbReference>
<accession>A0A8B8E2N0</accession>
<dbReference type="GO" id="GO:0005739">
    <property type="term" value="C:mitochondrion"/>
    <property type="evidence" value="ECO:0007669"/>
    <property type="project" value="InterPro"/>
</dbReference>
<proteinExistence type="predicted"/>
<evidence type="ECO:0000313" key="2">
    <source>
        <dbReference type="Proteomes" id="UP000694844"/>
    </source>
</evidence>
<dbReference type="AlphaFoldDB" id="A0A8B8E2N0"/>
<protein>
    <submittedName>
        <fullName evidence="3">NADH dehydrogenase [ubiquinone] flavoprotein 3, mitochondrial-like isoform X1</fullName>
    </submittedName>
</protein>